<name>A0A0B7A337_9EUPU</name>
<gene>
    <name evidence="2" type="primary">ORF93578</name>
</gene>
<accession>A0A0B7A337</accession>
<protein>
    <submittedName>
        <fullName evidence="2">Uncharacterized protein</fullName>
    </submittedName>
</protein>
<keyword evidence="1" id="KW-0812">Transmembrane</keyword>
<dbReference type="EMBL" id="HACG01028147">
    <property type="protein sequence ID" value="CEK75012.1"/>
    <property type="molecule type" value="Transcribed_RNA"/>
</dbReference>
<dbReference type="AlphaFoldDB" id="A0A0B7A337"/>
<organism evidence="2">
    <name type="scientific">Arion vulgaris</name>
    <dbReference type="NCBI Taxonomy" id="1028688"/>
    <lineage>
        <taxon>Eukaryota</taxon>
        <taxon>Metazoa</taxon>
        <taxon>Spiralia</taxon>
        <taxon>Lophotrochozoa</taxon>
        <taxon>Mollusca</taxon>
        <taxon>Gastropoda</taxon>
        <taxon>Heterobranchia</taxon>
        <taxon>Euthyneura</taxon>
        <taxon>Panpulmonata</taxon>
        <taxon>Eupulmonata</taxon>
        <taxon>Stylommatophora</taxon>
        <taxon>Helicina</taxon>
        <taxon>Arionoidea</taxon>
        <taxon>Arionidae</taxon>
        <taxon>Arion</taxon>
    </lineage>
</organism>
<proteinExistence type="predicted"/>
<keyword evidence="1" id="KW-1133">Transmembrane helix</keyword>
<sequence length="76" mass="8718">MCPPEIPINILFIVYKFSFIRNLLFCVLPSSHHSMHKSLVVTSLLCFLTSNQIISAYIAAVAYKSFQHIFLHTAQY</sequence>
<feature type="transmembrane region" description="Helical" evidence="1">
    <location>
        <begin position="6"/>
        <end position="27"/>
    </location>
</feature>
<keyword evidence="1" id="KW-0472">Membrane</keyword>
<reference evidence="2" key="1">
    <citation type="submission" date="2014-12" db="EMBL/GenBank/DDBJ databases">
        <title>Insight into the proteome of Arion vulgaris.</title>
        <authorList>
            <person name="Aradska J."/>
            <person name="Bulat T."/>
            <person name="Smidak R."/>
            <person name="Sarate P."/>
            <person name="Gangsoo J."/>
            <person name="Sialana F."/>
            <person name="Bilban M."/>
            <person name="Lubec G."/>
        </authorList>
    </citation>
    <scope>NUCLEOTIDE SEQUENCE</scope>
    <source>
        <tissue evidence="2">Skin</tissue>
    </source>
</reference>
<feature type="transmembrane region" description="Helical" evidence="1">
    <location>
        <begin position="39"/>
        <end position="63"/>
    </location>
</feature>
<evidence type="ECO:0000256" key="1">
    <source>
        <dbReference type="SAM" id="Phobius"/>
    </source>
</evidence>
<evidence type="ECO:0000313" key="2">
    <source>
        <dbReference type="EMBL" id="CEK75012.1"/>
    </source>
</evidence>